<keyword evidence="5 15" id="KW-0732">Signal</keyword>
<comment type="caution">
    <text evidence="17">The sequence shown here is derived from an EMBL/GenBank/DDBJ whole genome shotgun (WGS) entry which is preliminary data.</text>
</comment>
<dbReference type="GO" id="GO:0005764">
    <property type="term" value="C:lysosome"/>
    <property type="evidence" value="ECO:0007669"/>
    <property type="project" value="TreeGrafter"/>
</dbReference>
<evidence type="ECO:0000256" key="8">
    <source>
        <dbReference type="ARBA" id="ARBA00023157"/>
    </source>
</evidence>
<dbReference type="GO" id="GO:0006685">
    <property type="term" value="P:sphingomyelin catabolic process"/>
    <property type="evidence" value="ECO:0007669"/>
    <property type="project" value="UniProtKB-UniRule"/>
</dbReference>
<evidence type="ECO:0000256" key="10">
    <source>
        <dbReference type="ARBA" id="ARBA00023295"/>
    </source>
</evidence>
<comment type="function">
    <text evidence="12">Converts sphingomyelin to ceramide.</text>
</comment>
<evidence type="ECO:0000256" key="12">
    <source>
        <dbReference type="PIRNR" id="PIRNR000948"/>
    </source>
</evidence>
<dbReference type="Gene3D" id="3.60.21.10">
    <property type="match status" value="2"/>
</dbReference>
<evidence type="ECO:0000256" key="2">
    <source>
        <dbReference type="ARBA" id="ARBA00008234"/>
    </source>
</evidence>
<evidence type="ECO:0000256" key="1">
    <source>
        <dbReference type="ARBA" id="ARBA00004613"/>
    </source>
</evidence>
<sequence length="588" mass="68497">MILLYFCVHFFVQISGQRPYGDVENVLLEFIQTGTKPTNLDNVLQEVFFNADDTDKENEILCSVCRIVSNIVINARKDGLSKEVLSNFSKELCILLSDFGYETCSGYIDIIMDSILYIIDNKSDLTAERVCAIRFQTNNCEDAAYIPWSIDIPPGKSQNSNDKVNVIHLTDIHYDPLYEPKSEATCNEILCCESTSGKAKFVENEAGFWGDYRACDMPWNAIEDLLKQIRKEHSKIDRVYFTGDIISHQVWNTTKEDNKVYITKMLQKLQDSFGEISVYPILGNHESHPTDFYPPTQVTDTEFSIEWLFRFLAEAWSRWLPTDTLKTIRKGGYYTVLVKPGFRIIALNSNVCFTYNLWLILDDKDPYGQLQWLSDTLLEAEKNKESVHILSHIPPGDSECLQQWSHEFRRIIERFHGIITAQFNGHTHLDELRVFFNSEDQDEVVNVAFNGGSFTTFIGFNPGYKIYQVENRYNRIIDYEQWTYNLSTANEDPNNKPNWFKLYSFKNTYGFQPDNLERFHWLLQNMSKNFQLVEEYRRLQGRNSSIVINTNCNKKCLHDILCTMKSVEYSDLSVCQNQYDMKKIKIEL</sequence>
<dbReference type="InterPro" id="IPR011160">
    <property type="entry name" value="Sphingomy_PDE"/>
</dbReference>
<name>A0AAN7Q265_9COLE</name>
<evidence type="ECO:0000256" key="15">
    <source>
        <dbReference type="SAM" id="SignalP"/>
    </source>
</evidence>
<evidence type="ECO:0000313" key="18">
    <source>
        <dbReference type="Proteomes" id="UP001353858"/>
    </source>
</evidence>
<feature type="binding site" evidence="13">
    <location>
        <position position="171"/>
    </location>
    <ligand>
        <name>Zn(2+)</name>
        <dbReference type="ChEBI" id="CHEBI:29105"/>
        <label>1</label>
    </ligand>
</feature>
<organism evidence="17 18">
    <name type="scientific">Aquatica leii</name>
    <dbReference type="NCBI Taxonomy" id="1421715"/>
    <lineage>
        <taxon>Eukaryota</taxon>
        <taxon>Metazoa</taxon>
        <taxon>Ecdysozoa</taxon>
        <taxon>Arthropoda</taxon>
        <taxon>Hexapoda</taxon>
        <taxon>Insecta</taxon>
        <taxon>Pterygota</taxon>
        <taxon>Neoptera</taxon>
        <taxon>Endopterygota</taxon>
        <taxon>Coleoptera</taxon>
        <taxon>Polyphaga</taxon>
        <taxon>Elateriformia</taxon>
        <taxon>Elateroidea</taxon>
        <taxon>Lampyridae</taxon>
        <taxon>Luciolinae</taxon>
        <taxon>Aquatica</taxon>
    </lineage>
</organism>
<feature type="chain" id="PRO_5042935297" description="Sphingomyelin phosphodiesterase" evidence="15">
    <location>
        <begin position="17"/>
        <end position="588"/>
    </location>
</feature>
<keyword evidence="8 14" id="KW-1015">Disulfide bond</keyword>
<comment type="subcellular location">
    <subcellularLocation>
        <location evidence="1">Secreted</location>
    </subcellularLocation>
</comment>
<dbReference type="GO" id="GO:0046513">
    <property type="term" value="P:ceramide biosynthetic process"/>
    <property type="evidence" value="ECO:0007669"/>
    <property type="project" value="TreeGrafter"/>
</dbReference>
<evidence type="ECO:0000256" key="9">
    <source>
        <dbReference type="ARBA" id="ARBA00023180"/>
    </source>
</evidence>
<protein>
    <recommendedName>
        <fullName evidence="12">Sphingomyelin phosphodiesterase</fullName>
        <ecNumber evidence="12">3.1.4.12</ecNumber>
    </recommendedName>
</protein>
<gene>
    <name evidence="17" type="ORF">RN001_006823</name>
</gene>
<feature type="binding site" evidence="13">
    <location>
        <position position="173"/>
    </location>
    <ligand>
        <name>Zn(2+)</name>
        <dbReference type="ChEBI" id="CHEBI:29105"/>
        <label>1</label>
    </ligand>
</feature>
<feature type="disulfide bond" evidence="14">
    <location>
        <begin position="93"/>
        <end position="104"/>
    </location>
</feature>
<evidence type="ECO:0000256" key="7">
    <source>
        <dbReference type="ARBA" id="ARBA00022833"/>
    </source>
</evidence>
<reference evidence="18" key="1">
    <citation type="submission" date="2023-01" db="EMBL/GenBank/DDBJ databases">
        <title>Key to firefly adult light organ development and bioluminescence: homeobox transcription factors regulate luciferase expression and transportation to peroxisome.</title>
        <authorList>
            <person name="Fu X."/>
        </authorList>
    </citation>
    <scope>NUCLEOTIDE SEQUENCE [LARGE SCALE GENOMIC DNA]</scope>
</reference>
<keyword evidence="10 12" id="KW-0326">Glycosidase</keyword>
<dbReference type="InterPro" id="IPR008139">
    <property type="entry name" value="SaposinB_dom"/>
</dbReference>
<dbReference type="PANTHER" id="PTHR10340:SF29">
    <property type="entry name" value="SPHINGOMYELIN PHOSPHODIESTERASE"/>
    <property type="match status" value="1"/>
</dbReference>
<feature type="binding site" evidence="13">
    <location>
        <position position="392"/>
    </location>
    <ligand>
        <name>Zn(2+)</name>
        <dbReference type="ChEBI" id="CHEBI:29105"/>
        <label>2</label>
    </ligand>
</feature>
<feature type="binding site" evidence="13">
    <location>
        <position position="426"/>
    </location>
    <ligand>
        <name>Zn(2+)</name>
        <dbReference type="ChEBI" id="CHEBI:29105"/>
        <label>2</label>
    </ligand>
</feature>
<dbReference type="Proteomes" id="UP001353858">
    <property type="component" value="Unassembled WGS sequence"/>
</dbReference>
<feature type="binding site" evidence="13">
    <location>
        <position position="244"/>
    </location>
    <ligand>
        <name>Zn(2+)</name>
        <dbReference type="ChEBI" id="CHEBI:29105"/>
        <label>1</label>
    </ligand>
</feature>
<comment type="catalytic activity">
    <reaction evidence="11">
        <text>a sphingomyelin + H2O = phosphocholine + an N-acylsphing-4-enine + H(+)</text>
        <dbReference type="Rhea" id="RHEA:19253"/>
        <dbReference type="ChEBI" id="CHEBI:15377"/>
        <dbReference type="ChEBI" id="CHEBI:15378"/>
        <dbReference type="ChEBI" id="CHEBI:17636"/>
        <dbReference type="ChEBI" id="CHEBI:52639"/>
        <dbReference type="ChEBI" id="CHEBI:295975"/>
        <dbReference type="EC" id="3.1.4.12"/>
    </reaction>
    <physiologicalReaction direction="left-to-right" evidence="11">
        <dbReference type="Rhea" id="RHEA:19254"/>
    </physiologicalReaction>
</comment>
<evidence type="ECO:0000256" key="11">
    <source>
        <dbReference type="ARBA" id="ARBA00047268"/>
    </source>
</evidence>
<feature type="disulfide bond" evidence="14">
    <location>
        <begin position="552"/>
        <end position="556"/>
    </location>
</feature>
<dbReference type="EMBL" id="JARPUR010000002">
    <property type="protein sequence ID" value="KAK4883504.1"/>
    <property type="molecule type" value="Genomic_DNA"/>
</dbReference>
<dbReference type="PIRSF" id="PIRSF000948">
    <property type="entry name" value="Sphingomy_PDE"/>
    <property type="match status" value="1"/>
</dbReference>
<evidence type="ECO:0000256" key="4">
    <source>
        <dbReference type="ARBA" id="ARBA00022723"/>
    </source>
</evidence>
<feature type="disulfide bond" evidence="14">
    <location>
        <begin position="352"/>
        <end position="400"/>
    </location>
</feature>
<keyword evidence="18" id="KW-1185">Reference proteome</keyword>
<dbReference type="GO" id="GO:0016020">
    <property type="term" value="C:membrane"/>
    <property type="evidence" value="ECO:0007669"/>
    <property type="project" value="GOC"/>
</dbReference>
<comment type="similarity">
    <text evidence="2 12">Belongs to the acid sphingomyelinase family.</text>
</comment>
<keyword evidence="7 13" id="KW-0862">Zinc</keyword>
<evidence type="ECO:0000256" key="6">
    <source>
        <dbReference type="ARBA" id="ARBA00022801"/>
    </source>
</evidence>
<feature type="signal peptide" evidence="15">
    <location>
        <begin position="1"/>
        <end position="16"/>
    </location>
</feature>
<evidence type="ECO:0000313" key="17">
    <source>
        <dbReference type="EMBL" id="KAK4883504.1"/>
    </source>
</evidence>
<evidence type="ECO:0000259" key="16">
    <source>
        <dbReference type="PROSITE" id="PS50015"/>
    </source>
</evidence>
<evidence type="ECO:0000256" key="13">
    <source>
        <dbReference type="PIRSR" id="PIRSR000948-1"/>
    </source>
</evidence>
<accession>A0AAN7Q265</accession>
<dbReference type="AlphaFoldDB" id="A0AAN7Q265"/>
<dbReference type="SUPFAM" id="SSF47862">
    <property type="entry name" value="Saposin"/>
    <property type="match status" value="1"/>
</dbReference>
<dbReference type="InterPro" id="IPR041805">
    <property type="entry name" value="ASMase/PPN1_MPP"/>
</dbReference>
<dbReference type="GO" id="GO:0016798">
    <property type="term" value="F:hydrolase activity, acting on glycosyl bonds"/>
    <property type="evidence" value="ECO:0007669"/>
    <property type="project" value="UniProtKB-KW"/>
</dbReference>
<keyword evidence="9" id="KW-0325">Glycoprotein</keyword>
<dbReference type="CDD" id="cd00842">
    <property type="entry name" value="MPP_ASMase"/>
    <property type="match status" value="1"/>
</dbReference>
<feature type="binding site" evidence="13">
    <location>
        <position position="428"/>
    </location>
    <ligand>
        <name>Zn(2+)</name>
        <dbReference type="ChEBI" id="CHEBI:29105"/>
        <label>1</label>
    </ligand>
</feature>
<dbReference type="GO" id="GO:0005615">
    <property type="term" value="C:extracellular space"/>
    <property type="evidence" value="ECO:0007669"/>
    <property type="project" value="TreeGrafter"/>
</dbReference>
<feature type="binding site" evidence="13">
    <location>
        <position position="244"/>
    </location>
    <ligand>
        <name>Zn(2+)</name>
        <dbReference type="ChEBI" id="CHEBI:29105"/>
        <label>2</label>
    </ligand>
</feature>
<keyword evidence="4 13" id="KW-0479">Metal-binding</keyword>
<feature type="binding site" evidence="13">
    <location>
        <position position="284"/>
    </location>
    <ligand>
        <name>Zn(2+)</name>
        <dbReference type="ChEBI" id="CHEBI:29105"/>
        <label>2</label>
    </ligand>
</feature>
<feature type="disulfide bond" evidence="14">
    <location>
        <begin position="186"/>
        <end position="191"/>
    </location>
</feature>
<dbReference type="EC" id="3.1.4.12" evidence="12"/>
<dbReference type="InterPro" id="IPR011001">
    <property type="entry name" value="Saposin-like"/>
</dbReference>
<evidence type="ECO:0000256" key="5">
    <source>
        <dbReference type="ARBA" id="ARBA00022729"/>
    </source>
</evidence>
<dbReference type="Pfam" id="PF00149">
    <property type="entry name" value="Metallophos"/>
    <property type="match status" value="1"/>
</dbReference>
<keyword evidence="3" id="KW-0964">Secreted</keyword>
<feature type="disulfide bond" evidence="14">
    <location>
        <begin position="192"/>
        <end position="215"/>
    </location>
</feature>
<keyword evidence="6 12" id="KW-0378">Hydrolase</keyword>
<dbReference type="PANTHER" id="PTHR10340">
    <property type="entry name" value="SPHINGOMYELIN PHOSPHODIESTERASE"/>
    <property type="match status" value="1"/>
</dbReference>
<dbReference type="InterPro" id="IPR029052">
    <property type="entry name" value="Metallo-depent_PP-like"/>
</dbReference>
<dbReference type="InterPro" id="IPR004843">
    <property type="entry name" value="Calcineurin-like_PHP"/>
</dbReference>
<dbReference type="GO" id="GO:0061750">
    <property type="term" value="F:acid sphingomyelin phosphodiesterase activity"/>
    <property type="evidence" value="ECO:0007669"/>
    <property type="project" value="TreeGrafter"/>
</dbReference>
<dbReference type="SUPFAM" id="SSF56300">
    <property type="entry name" value="Metallo-dependent phosphatases"/>
    <property type="match status" value="1"/>
</dbReference>
<feature type="domain" description="Saposin B-type" evidence="16">
    <location>
        <begin position="58"/>
        <end position="144"/>
    </location>
</feature>
<dbReference type="InterPro" id="IPR045473">
    <property type="entry name" value="ASM_C"/>
</dbReference>
<dbReference type="Pfam" id="PF19272">
    <property type="entry name" value="ASMase_C"/>
    <property type="match status" value="1"/>
</dbReference>
<proteinExistence type="inferred from homology"/>
<dbReference type="GO" id="GO:0046872">
    <property type="term" value="F:metal ion binding"/>
    <property type="evidence" value="ECO:0007669"/>
    <property type="project" value="UniProtKB-KW"/>
</dbReference>
<comment type="cofactor">
    <cofactor evidence="13">
        <name>Zn(2+)</name>
        <dbReference type="ChEBI" id="CHEBI:29105"/>
    </cofactor>
    <text evidence="13">Binds 2 Zn(2+) ions per subunit.</text>
</comment>
<evidence type="ECO:0000256" key="14">
    <source>
        <dbReference type="PIRSR" id="PIRSR000948-2"/>
    </source>
</evidence>
<dbReference type="PROSITE" id="PS50015">
    <property type="entry name" value="SAP_B"/>
    <property type="match status" value="1"/>
</dbReference>
<evidence type="ECO:0000256" key="3">
    <source>
        <dbReference type="ARBA" id="ARBA00022525"/>
    </source>
</evidence>